<gene>
    <name evidence="3" type="ORF">L21_0291</name>
</gene>
<dbReference type="GO" id="GO:0019898">
    <property type="term" value="C:extrinsic component of membrane"/>
    <property type="evidence" value="ECO:0007669"/>
    <property type="project" value="InterPro"/>
</dbReference>
<evidence type="ECO:0000313" key="4">
    <source>
        <dbReference type="Proteomes" id="UP000184671"/>
    </source>
</evidence>
<dbReference type="EMBL" id="FMID01000006">
    <property type="protein sequence ID" value="SCL74416.1"/>
    <property type="molecule type" value="Genomic_DNA"/>
</dbReference>
<evidence type="ECO:0000256" key="1">
    <source>
        <dbReference type="SAM" id="MobiDB-lite"/>
    </source>
</evidence>
<dbReference type="Gene3D" id="3.40.1000.10">
    <property type="entry name" value="Mog1/PsbP, alpha/beta/alpha sandwich"/>
    <property type="match status" value="1"/>
</dbReference>
<dbReference type="GO" id="GO:0009523">
    <property type="term" value="C:photosystem II"/>
    <property type="evidence" value="ECO:0007669"/>
    <property type="project" value="InterPro"/>
</dbReference>
<protein>
    <submittedName>
        <fullName evidence="3">Type VII secretion-associated protein,c family</fullName>
    </submittedName>
</protein>
<dbReference type="RefSeq" id="WP_074368728.1">
    <property type="nucleotide sequence ID" value="NZ_FMID01000006.1"/>
</dbReference>
<dbReference type="GO" id="GO:0005509">
    <property type="term" value="F:calcium ion binding"/>
    <property type="evidence" value="ECO:0007669"/>
    <property type="project" value="InterPro"/>
</dbReference>
<dbReference type="OrthoDB" id="107481at2157"/>
<organism evidence="3 4">
    <name type="scientific">Methanoculleus chikugoensis</name>
    <dbReference type="NCBI Taxonomy" id="118126"/>
    <lineage>
        <taxon>Archaea</taxon>
        <taxon>Methanobacteriati</taxon>
        <taxon>Methanobacteriota</taxon>
        <taxon>Stenosarchaea group</taxon>
        <taxon>Methanomicrobia</taxon>
        <taxon>Methanomicrobiales</taxon>
        <taxon>Methanomicrobiaceae</taxon>
        <taxon>Methanoculleus</taxon>
    </lineage>
</organism>
<sequence length="201" mass="21787">MRTERLLIAGVFVVALVVVLAVLLPGLSAPQPPDPGPTQPPTPAPTSTPTPAPVPGNGTYVNVTYGYAVTCPEGWFYTESGESVWFSSPDKHEEVRVNTNPLSAQGDVENVLEALNATYAEDLRTGIGAEWVSTEEISLDGVPAYESVFSVPIVDEDRYTFVIRYGVNEGVIYSVMHTVFPPEYDVYNVDAAPTAESFRFL</sequence>
<evidence type="ECO:0000259" key="2">
    <source>
        <dbReference type="Pfam" id="PF01789"/>
    </source>
</evidence>
<feature type="region of interest" description="Disordered" evidence="1">
    <location>
        <begin position="30"/>
        <end position="55"/>
    </location>
</feature>
<feature type="compositionally biased region" description="Pro residues" evidence="1">
    <location>
        <begin position="30"/>
        <end position="54"/>
    </location>
</feature>
<evidence type="ECO:0000313" key="3">
    <source>
        <dbReference type="EMBL" id="SCL74416.1"/>
    </source>
</evidence>
<reference evidence="3 4" key="1">
    <citation type="submission" date="2016-08" db="EMBL/GenBank/DDBJ databases">
        <authorList>
            <person name="Seilhamer J.J."/>
        </authorList>
    </citation>
    <scope>NUCLEOTIDE SEQUENCE [LARGE SCALE GENOMIC DNA]</scope>
    <source>
        <strain evidence="3">L21-II-0</strain>
    </source>
</reference>
<feature type="domain" description="PsbP C-terminal" evidence="2">
    <location>
        <begin position="59"/>
        <end position="188"/>
    </location>
</feature>
<proteinExistence type="predicted"/>
<dbReference type="InterPro" id="IPR002683">
    <property type="entry name" value="PsbP_C"/>
</dbReference>
<name>A0A1M4MHT2_9EURY</name>
<dbReference type="Proteomes" id="UP000184671">
    <property type="component" value="Unassembled WGS sequence"/>
</dbReference>
<accession>A0A1M4MHT2</accession>
<dbReference type="GO" id="GO:0015979">
    <property type="term" value="P:photosynthesis"/>
    <property type="evidence" value="ECO:0007669"/>
    <property type="project" value="InterPro"/>
</dbReference>
<dbReference type="Pfam" id="PF01789">
    <property type="entry name" value="PsbP"/>
    <property type="match status" value="1"/>
</dbReference>
<dbReference type="AlphaFoldDB" id="A0A1M4MHT2"/>